<name>A0ABU2RNZ8_9ACTN</name>
<keyword evidence="4" id="KW-1185">Reference proteome</keyword>
<feature type="region of interest" description="Disordered" evidence="1">
    <location>
        <begin position="99"/>
        <end position="136"/>
    </location>
</feature>
<feature type="compositionally biased region" description="Basic residues" evidence="1">
    <location>
        <begin position="111"/>
        <end position="124"/>
    </location>
</feature>
<protein>
    <submittedName>
        <fullName evidence="3">Uncharacterized protein</fullName>
    </submittedName>
</protein>
<feature type="transmembrane region" description="Helical" evidence="2">
    <location>
        <begin position="66"/>
        <end position="85"/>
    </location>
</feature>
<feature type="transmembrane region" description="Helical" evidence="2">
    <location>
        <begin position="40"/>
        <end position="60"/>
    </location>
</feature>
<proteinExistence type="predicted"/>
<evidence type="ECO:0000313" key="3">
    <source>
        <dbReference type="EMBL" id="MDT0429664.1"/>
    </source>
</evidence>
<comment type="caution">
    <text evidence="3">The sequence shown here is derived from an EMBL/GenBank/DDBJ whole genome shotgun (WGS) entry which is preliminary data.</text>
</comment>
<accession>A0ABU2RNZ8</accession>
<evidence type="ECO:0000256" key="1">
    <source>
        <dbReference type="SAM" id="MobiDB-lite"/>
    </source>
</evidence>
<feature type="transmembrane region" description="Helical" evidence="2">
    <location>
        <begin position="6"/>
        <end position="28"/>
    </location>
</feature>
<evidence type="ECO:0000313" key="4">
    <source>
        <dbReference type="Proteomes" id="UP001183777"/>
    </source>
</evidence>
<dbReference type="RefSeq" id="WP_014048860.1">
    <property type="nucleotide sequence ID" value="NZ_JAVREX010000007.1"/>
</dbReference>
<keyword evidence="2" id="KW-0472">Membrane</keyword>
<keyword evidence="2" id="KW-0812">Transmembrane</keyword>
<dbReference type="EMBL" id="JAVREX010000007">
    <property type="protein sequence ID" value="MDT0429664.1"/>
    <property type="molecule type" value="Genomic_DNA"/>
</dbReference>
<organism evidence="3 4">
    <name type="scientific">Streptomyces salyersiae</name>
    <dbReference type="NCBI Taxonomy" id="3075530"/>
    <lineage>
        <taxon>Bacteria</taxon>
        <taxon>Bacillati</taxon>
        <taxon>Actinomycetota</taxon>
        <taxon>Actinomycetes</taxon>
        <taxon>Kitasatosporales</taxon>
        <taxon>Streptomycetaceae</taxon>
        <taxon>Streptomyces</taxon>
    </lineage>
</organism>
<sequence length="136" mass="14024">MSHGVMALGVTAVCLAGNVWYLPAYVDLRAGQDRPRSRRAAAAGVLTGWGSAALAALLLLTPVPLTAVAVVAATGAAAVGSLGVVGRLRRVRERRETAAFTAALAPGRGPSPHRVRGPRPKPARNRAPADPAERDH</sequence>
<dbReference type="Proteomes" id="UP001183777">
    <property type="component" value="Unassembled WGS sequence"/>
</dbReference>
<gene>
    <name evidence="3" type="ORF">RM649_18710</name>
</gene>
<keyword evidence="2" id="KW-1133">Transmembrane helix</keyword>
<feature type="compositionally biased region" description="Low complexity" evidence="1">
    <location>
        <begin position="99"/>
        <end position="108"/>
    </location>
</feature>
<evidence type="ECO:0000256" key="2">
    <source>
        <dbReference type="SAM" id="Phobius"/>
    </source>
</evidence>
<reference evidence="4" key="1">
    <citation type="submission" date="2023-07" db="EMBL/GenBank/DDBJ databases">
        <title>30 novel species of actinomycetes from the DSMZ collection.</title>
        <authorList>
            <person name="Nouioui I."/>
        </authorList>
    </citation>
    <scope>NUCLEOTIDE SEQUENCE [LARGE SCALE GENOMIC DNA]</scope>
    <source>
        <strain evidence="4">DSM 41770</strain>
    </source>
</reference>